<comment type="subcellular location">
    <subcellularLocation>
        <location evidence="1">Cell membrane</location>
        <topology evidence="1">Multi-pass membrane protein</topology>
    </subcellularLocation>
</comment>
<keyword evidence="8 17" id="KW-1133">Transmembrane helix</keyword>
<dbReference type="PRINTS" id="PR00593">
    <property type="entry name" value="MTABOTROPICR"/>
</dbReference>
<evidence type="ECO:0000256" key="16">
    <source>
        <dbReference type="SAM" id="MobiDB-lite"/>
    </source>
</evidence>
<proteinExistence type="inferred from homology"/>
<feature type="transmembrane region" description="Helical" evidence="17">
    <location>
        <begin position="881"/>
        <end position="903"/>
    </location>
</feature>
<evidence type="ECO:0000256" key="3">
    <source>
        <dbReference type="ARBA" id="ARBA00011150"/>
    </source>
</evidence>
<evidence type="ECO:0000313" key="20">
    <source>
        <dbReference type="EMBL" id="PWA14281.1"/>
    </source>
</evidence>
<evidence type="ECO:0000256" key="10">
    <source>
        <dbReference type="ARBA" id="ARBA00023136"/>
    </source>
</evidence>
<keyword evidence="7 18" id="KW-0732">Signal</keyword>
<evidence type="ECO:0000259" key="19">
    <source>
        <dbReference type="PROSITE" id="PS50259"/>
    </source>
</evidence>
<keyword evidence="13" id="KW-0325">Glycoprotein</keyword>
<dbReference type="Gene3D" id="3.40.50.2300">
    <property type="match status" value="2"/>
</dbReference>
<organism evidence="20 21">
    <name type="scientific">Gambusia affinis</name>
    <name type="common">Western mosquitofish</name>
    <name type="synonym">Heterandria affinis</name>
    <dbReference type="NCBI Taxonomy" id="33528"/>
    <lineage>
        <taxon>Eukaryota</taxon>
        <taxon>Metazoa</taxon>
        <taxon>Chordata</taxon>
        <taxon>Craniata</taxon>
        <taxon>Vertebrata</taxon>
        <taxon>Euteleostomi</taxon>
        <taxon>Actinopterygii</taxon>
        <taxon>Neopterygii</taxon>
        <taxon>Teleostei</taxon>
        <taxon>Neoteleostei</taxon>
        <taxon>Acanthomorphata</taxon>
        <taxon>Ovalentaria</taxon>
        <taxon>Atherinomorphae</taxon>
        <taxon>Cyprinodontiformes</taxon>
        <taxon>Poeciliidae</taxon>
        <taxon>Poeciliinae</taxon>
        <taxon>Gambusia</taxon>
    </lineage>
</organism>
<dbReference type="InterPro" id="IPR000337">
    <property type="entry name" value="GPCR_3"/>
</dbReference>
<gene>
    <name evidence="20" type="ORF">CCH79_00012288</name>
</gene>
<evidence type="ECO:0000256" key="2">
    <source>
        <dbReference type="ARBA" id="ARBA00007242"/>
    </source>
</evidence>
<evidence type="ECO:0000313" key="21">
    <source>
        <dbReference type="Proteomes" id="UP000250572"/>
    </source>
</evidence>
<evidence type="ECO:0000256" key="17">
    <source>
        <dbReference type="SAM" id="Phobius"/>
    </source>
</evidence>
<accession>A0A315UQJ3</accession>
<dbReference type="Proteomes" id="UP000250572">
    <property type="component" value="Unassembled WGS sequence"/>
</dbReference>
<sequence length="1168" mass="130288">MVSHLPSLVFVMMCQGALLADPPLSRREIRIEGDLVLGGLFPVHEKGAGMEECGRVNEDRGIQRLEAMLFAIDRINMDSTVLPGVSLGVHILDTCSRDTYALEQALEFVRASLTKVDDTEFICPDGSYALQDDSPLAIAGVIGGSYSSVSIQSTTDLVANLLRLFQIPQISYASTSAKLSDKTRYDYFARTVPPDFYQAKAMAEILRFFNWTYVSTVASEGDYGETGIEAFEQEARMRNICIATSEKVGRSNAKKSYEVVIRQLLQKPNAHVTVLFLRSDDARELIAAAARLNTSFIWVASDGWGAQESIVKGNEITAEGAITLELAANPIPDFNRYFLSLDPVKNHRNPWFRDFWEQRFQCSLGAGGIGFGGTPLPPCDKNLSMDQRYFEPESKIMFVVNAVYAMARALHNMQRSLCLNTTKLCDSMKALDGRRLYRDYILNVSFTVSHLNLLGIADTPNPHTSQSHHSTPTHLPDLQQTDHCLSTPGQMWHCGRDTSSESKGRSVSTIRSDTANNASAPFSPPGSETAVKFDSQGDGMGRYNIFSYQRSGERYGYVPVGEWAESLSLNNDLIRWPKEALPTSQCSDPCERNEMKKMQAGEYCCWICTACEPHEYLADEFTCSPCAPGQWPTDDLTSCYDLPEDYIMWEDAWAIGPITIACVGFVCTGLVFWVFVRHNNTPLVKASGRELCYILLSGVFMSYAMTFLFLAKPSPAICALRRLGLGTSFAVCYSALLTKTNRIARIFNGVKDGAGAVRPRFISPSSQVFICLSLISVQLVMVSVWLLLEVPGTRRFTLPERRQTVILKCNVRDSSMLLSLGYDVLLVILCTVYAFKTRKCPENFNEAKFIGFTMYTTCIIWLAFLPIFYVTSSDYRNWGKVQTTTMCISVSLSGFVVLGCMFAPKVHIIMFQPQKNVTSHRLNLNRFSVSGAATTCASHASVSAHFVPTVCNGREIVDSTTSSLVQRERAMWQRRGMRLLPLLDYVKHSHSPEVSSASMEAQSISEIHSVAAPCVKLVTDSVSAKTTRARATDWWLTLELERSPEAHVMEAASRRLEKRYRNWPLFECSPTGNRVMREGKDMRQMSPPCRTEMGIEPATTATRTKTSIRGQGTHAELEGWVLRAQALQLEDTPSTALVTVMEKMRATSLTYQRWAQYQLDTDGTLENE</sequence>
<feature type="domain" description="G-protein coupled receptors family 3 profile" evidence="19">
    <location>
        <begin position="653"/>
        <end position="925"/>
    </location>
</feature>
<evidence type="ECO:0000256" key="5">
    <source>
        <dbReference type="ARBA" id="ARBA00022475"/>
    </source>
</evidence>
<comment type="similarity">
    <text evidence="2">Belongs to the G-protein coupled receptor 3 family.</text>
</comment>
<dbReference type="PROSITE" id="PS00981">
    <property type="entry name" value="G_PROTEIN_RECEP_F3_3"/>
    <property type="match status" value="1"/>
</dbReference>
<dbReference type="Pfam" id="PF00003">
    <property type="entry name" value="7tm_3"/>
    <property type="match status" value="1"/>
</dbReference>
<feature type="chain" id="PRO_5016462543" description="Metabotropic glutamate receptor 3" evidence="18">
    <location>
        <begin position="21"/>
        <end position="1168"/>
    </location>
</feature>
<dbReference type="InterPro" id="IPR050726">
    <property type="entry name" value="mGluR"/>
</dbReference>
<dbReference type="STRING" id="33528.ENSGAFP00000006557"/>
<feature type="transmembrane region" description="Helical" evidence="17">
    <location>
        <begin position="847"/>
        <end position="869"/>
    </location>
</feature>
<evidence type="ECO:0000256" key="4">
    <source>
        <dbReference type="ARBA" id="ARBA00020281"/>
    </source>
</evidence>
<feature type="region of interest" description="Disordered" evidence="16">
    <location>
        <begin position="494"/>
        <end position="530"/>
    </location>
</feature>
<keyword evidence="6 17" id="KW-0812">Transmembrane</keyword>
<dbReference type="InterPro" id="IPR038550">
    <property type="entry name" value="GPCR_3_9-Cys_sf"/>
</dbReference>
<keyword evidence="12" id="KW-0675">Receptor</keyword>
<evidence type="ECO:0000256" key="12">
    <source>
        <dbReference type="ARBA" id="ARBA00023170"/>
    </source>
</evidence>
<dbReference type="InterPro" id="IPR011500">
    <property type="entry name" value="GPCR_3_9-Cys_dom"/>
</dbReference>
<evidence type="ECO:0000256" key="13">
    <source>
        <dbReference type="ARBA" id="ARBA00023180"/>
    </source>
</evidence>
<evidence type="ECO:0000256" key="1">
    <source>
        <dbReference type="ARBA" id="ARBA00004651"/>
    </source>
</evidence>
<dbReference type="InterPro" id="IPR017979">
    <property type="entry name" value="GPCR_3_CS"/>
</dbReference>
<name>A0A315UQJ3_GAMAF</name>
<keyword evidence="10 17" id="KW-0472">Membrane</keyword>
<reference evidence="20 21" key="1">
    <citation type="journal article" date="2018" name="G3 (Bethesda)">
        <title>A High-Quality Reference Genome for the Invasive Mosquitofish Gambusia affinis Using a Chicago Library.</title>
        <authorList>
            <person name="Hoffberg S.L."/>
            <person name="Troendle N.J."/>
            <person name="Glenn T.C."/>
            <person name="Mahmud O."/>
            <person name="Louha S."/>
            <person name="Chalopin D."/>
            <person name="Bennetzen J.L."/>
            <person name="Mauricio R."/>
        </authorList>
    </citation>
    <scope>NUCLEOTIDE SEQUENCE [LARGE SCALE GENOMIC DNA]</scope>
    <source>
        <strain evidence="20">NE01/NJP1002.9</strain>
        <tissue evidence="20">Muscle</tissue>
    </source>
</reference>
<dbReference type="GO" id="GO:0004930">
    <property type="term" value="F:G protein-coupled receptor activity"/>
    <property type="evidence" value="ECO:0007669"/>
    <property type="project" value="UniProtKB-KW"/>
</dbReference>
<dbReference type="Gene3D" id="2.10.50.30">
    <property type="entry name" value="GPCR, family 3, nine cysteines domain"/>
    <property type="match status" value="1"/>
</dbReference>
<dbReference type="PROSITE" id="PS00980">
    <property type="entry name" value="G_PROTEIN_RECEP_F3_2"/>
    <property type="match status" value="1"/>
</dbReference>
<dbReference type="InterPro" id="IPR001234">
    <property type="entry name" value="GPCR_3_mGluR3"/>
</dbReference>
<dbReference type="AlphaFoldDB" id="A0A315UQJ3"/>
<dbReference type="PROSITE" id="PS00979">
    <property type="entry name" value="G_PROTEIN_RECEP_F3_1"/>
    <property type="match status" value="1"/>
</dbReference>
<evidence type="ECO:0000256" key="6">
    <source>
        <dbReference type="ARBA" id="ARBA00022692"/>
    </source>
</evidence>
<dbReference type="GO" id="GO:0007216">
    <property type="term" value="P:G protein-coupled glutamate receptor signaling pathway"/>
    <property type="evidence" value="ECO:0007669"/>
    <property type="project" value="UniProtKB-ARBA"/>
</dbReference>
<feature type="signal peptide" evidence="18">
    <location>
        <begin position="1"/>
        <end position="20"/>
    </location>
</feature>
<dbReference type="Pfam" id="PF07562">
    <property type="entry name" value="NCD3G"/>
    <property type="match status" value="1"/>
</dbReference>
<feature type="compositionally biased region" description="Low complexity" evidence="16">
    <location>
        <begin position="462"/>
        <end position="476"/>
    </location>
</feature>
<keyword evidence="11" id="KW-1015">Disulfide bond</keyword>
<keyword evidence="21" id="KW-1185">Reference proteome</keyword>
<dbReference type="GO" id="GO:0008066">
    <property type="term" value="F:glutamate receptor activity"/>
    <property type="evidence" value="ECO:0007669"/>
    <property type="project" value="UniProtKB-ARBA"/>
</dbReference>
<evidence type="ECO:0000256" key="15">
    <source>
        <dbReference type="ARBA" id="ARBA00025645"/>
    </source>
</evidence>
<comment type="function">
    <text evidence="15">G-protein coupled receptor for glutamate. Ligand binding causes a conformation change that triggers signaling via guanine nucleotide-binding proteins (G proteins) and modulates the activity of down-stream effectors. Signaling inhibits adenylate cyclase activity.</text>
</comment>
<feature type="region of interest" description="Disordered" evidence="16">
    <location>
        <begin position="462"/>
        <end position="482"/>
    </location>
</feature>
<keyword evidence="9" id="KW-0297">G-protein coupled receptor</keyword>
<evidence type="ECO:0000256" key="14">
    <source>
        <dbReference type="ARBA" id="ARBA00023224"/>
    </source>
</evidence>
<dbReference type="Pfam" id="PF01094">
    <property type="entry name" value="ANF_receptor"/>
    <property type="match status" value="1"/>
</dbReference>
<feature type="transmembrane region" description="Helical" evidence="17">
    <location>
        <begin position="652"/>
        <end position="676"/>
    </location>
</feature>
<dbReference type="PROSITE" id="PS50259">
    <property type="entry name" value="G_PROTEIN_RECEP_F3_4"/>
    <property type="match status" value="1"/>
</dbReference>
<dbReference type="FunFam" id="3.40.50.2300:FF:000029">
    <property type="entry name" value="Metabotropic glutamate receptor 3"/>
    <property type="match status" value="1"/>
</dbReference>
<dbReference type="InterPro" id="IPR017978">
    <property type="entry name" value="GPCR_3_C"/>
</dbReference>
<dbReference type="FunFam" id="2.10.50.30:FF:000001">
    <property type="entry name" value="metabotropic glutamate receptor 1"/>
    <property type="match status" value="1"/>
</dbReference>
<evidence type="ECO:0000256" key="9">
    <source>
        <dbReference type="ARBA" id="ARBA00023040"/>
    </source>
</evidence>
<dbReference type="CDD" id="cd15284">
    <property type="entry name" value="7tmC_mGluR_group2"/>
    <property type="match status" value="1"/>
</dbReference>
<evidence type="ECO:0000256" key="8">
    <source>
        <dbReference type="ARBA" id="ARBA00022989"/>
    </source>
</evidence>
<dbReference type="SUPFAM" id="SSF53822">
    <property type="entry name" value="Periplasmic binding protein-like I"/>
    <property type="match status" value="1"/>
</dbReference>
<dbReference type="PANTHER" id="PTHR24060">
    <property type="entry name" value="METABOTROPIC GLUTAMATE RECEPTOR"/>
    <property type="match status" value="1"/>
</dbReference>
<feature type="transmembrane region" description="Helical" evidence="17">
    <location>
        <begin position="816"/>
        <end position="835"/>
    </location>
</feature>
<dbReference type="InterPro" id="IPR001828">
    <property type="entry name" value="ANF_lig-bd_rcpt"/>
</dbReference>
<comment type="subunit">
    <text evidence="3">Interacts with TAMALIN.</text>
</comment>
<dbReference type="PRINTS" id="PR01053">
    <property type="entry name" value="MTABOTROPC3R"/>
</dbReference>
<dbReference type="InterPro" id="IPR000162">
    <property type="entry name" value="GPCR_3_mtglu_rcpt"/>
</dbReference>
<protein>
    <recommendedName>
        <fullName evidence="4">Metabotropic glutamate receptor 3</fullName>
    </recommendedName>
</protein>
<feature type="transmembrane region" description="Helical" evidence="17">
    <location>
        <begin position="691"/>
        <end position="710"/>
    </location>
</feature>
<feature type="compositionally biased region" description="Basic and acidic residues" evidence="16">
    <location>
        <begin position="494"/>
        <end position="504"/>
    </location>
</feature>
<keyword evidence="5" id="KW-1003">Cell membrane</keyword>
<dbReference type="InterPro" id="IPR028082">
    <property type="entry name" value="Peripla_BP_I"/>
</dbReference>
<evidence type="ECO:0000256" key="18">
    <source>
        <dbReference type="SAM" id="SignalP"/>
    </source>
</evidence>
<dbReference type="EMBL" id="NHOQ01002850">
    <property type="protein sequence ID" value="PWA14281.1"/>
    <property type="molecule type" value="Genomic_DNA"/>
</dbReference>
<feature type="compositionally biased region" description="Polar residues" evidence="16">
    <location>
        <begin position="505"/>
        <end position="520"/>
    </location>
</feature>
<evidence type="ECO:0000256" key="7">
    <source>
        <dbReference type="ARBA" id="ARBA00022729"/>
    </source>
</evidence>
<dbReference type="PRINTS" id="PR00248">
    <property type="entry name" value="GPCRMGR"/>
</dbReference>
<evidence type="ECO:0000256" key="11">
    <source>
        <dbReference type="ARBA" id="ARBA00023157"/>
    </source>
</evidence>
<keyword evidence="14" id="KW-0807">Transducer</keyword>
<feature type="transmembrane region" description="Helical" evidence="17">
    <location>
        <begin position="768"/>
        <end position="788"/>
    </location>
</feature>
<dbReference type="GO" id="GO:0005886">
    <property type="term" value="C:plasma membrane"/>
    <property type="evidence" value="ECO:0007669"/>
    <property type="project" value="UniProtKB-SubCell"/>
</dbReference>
<comment type="caution">
    <text evidence="20">The sequence shown here is derived from an EMBL/GenBank/DDBJ whole genome shotgun (WGS) entry which is preliminary data.</text>
</comment>